<keyword evidence="2" id="KW-1185">Reference proteome</keyword>
<dbReference type="AlphaFoldDB" id="A0A6G0HFC2"/>
<proteinExistence type="predicted"/>
<evidence type="ECO:0000313" key="2">
    <source>
        <dbReference type="Proteomes" id="UP000424527"/>
    </source>
</evidence>
<name>A0A6G0HFC2_LARCR</name>
<dbReference type="EMBL" id="REGW02000269">
    <property type="protein sequence ID" value="KAE8277685.1"/>
    <property type="molecule type" value="Genomic_DNA"/>
</dbReference>
<dbReference type="Proteomes" id="UP000424527">
    <property type="component" value="Unassembled WGS sequence"/>
</dbReference>
<evidence type="ECO:0000313" key="1">
    <source>
        <dbReference type="EMBL" id="KAE8277685.1"/>
    </source>
</evidence>
<organism evidence="1 2">
    <name type="scientific">Larimichthys crocea</name>
    <name type="common">Large yellow croaker</name>
    <name type="synonym">Pseudosciaena crocea</name>
    <dbReference type="NCBI Taxonomy" id="215358"/>
    <lineage>
        <taxon>Eukaryota</taxon>
        <taxon>Metazoa</taxon>
        <taxon>Chordata</taxon>
        <taxon>Craniata</taxon>
        <taxon>Vertebrata</taxon>
        <taxon>Euteleostomi</taxon>
        <taxon>Actinopterygii</taxon>
        <taxon>Neopterygii</taxon>
        <taxon>Teleostei</taxon>
        <taxon>Neoteleostei</taxon>
        <taxon>Acanthomorphata</taxon>
        <taxon>Eupercaria</taxon>
        <taxon>Sciaenidae</taxon>
        <taxon>Larimichthys</taxon>
    </lineage>
</organism>
<sequence length="162" mass="18707">MSQSPRRSHDQTVFSCSAVVFDVASVNTERILHRGSGGVTSIVWSLEPLKRTAVVLVGFQTSTEHRVATDVPGDLCHDVRLYARDVRLYARNVRLYARDVRLYADDVRLYARDVRLYADDVRLYARDVRLYADDVRLYARDVRLYADDVQLYADDDRLYVSN</sequence>
<protein>
    <submittedName>
        <fullName evidence="1">Uncharacterized protein</fullName>
    </submittedName>
</protein>
<reference evidence="1 2" key="1">
    <citation type="submission" date="2019-07" db="EMBL/GenBank/DDBJ databases">
        <title>Chromosome genome assembly for large yellow croaker.</title>
        <authorList>
            <person name="Xiao S."/>
        </authorList>
    </citation>
    <scope>NUCLEOTIDE SEQUENCE [LARGE SCALE GENOMIC DNA]</scope>
    <source>
        <strain evidence="1">JMULYC20181020</strain>
        <tissue evidence="1">Muscle</tissue>
    </source>
</reference>
<comment type="caution">
    <text evidence="1">The sequence shown here is derived from an EMBL/GenBank/DDBJ whole genome shotgun (WGS) entry which is preliminary data.</text>
</comment>
<accession>A0A6G0HFC2</accession>
<gene>
    <name evidence="1" type="ORF">D5F01_LYC24307</name>
</gene>